<dbReference type="GO" id="GO:0005524">
    <property type="term" value="F:ATP binding"/>
    <property type="evidence" value="ECO:0007669"/>
    <property type="project" value="InterPro"/>
</dbReference>
<dbReference type="RefSeq" id="WP_036526655.1">
    <property type="nucleotide sequence ID" value="NZ_CP017076.1"/>
</dbReference>
<dbReference type="SUPFAM" id="SSF52540">
    <property type="entry name" value="P-loop containing nucleoside triphosphate hydrolases"/>
    <property type="match status" value="1"/>
</dbReference>
<dbReference type="Gene3D" id="3.40.50.300">
    <property type="entry name" value="P-loop containing nucleotide triphosphate hydrolases"/>
    <property type="match status" value="1"/>
</dbReference>
<dbReference type="PATRIC" id="fig|158500.4.peg.3016"/>
<dbReference type="InterPro" id="IPR003959">
    <property type="entry name" value="ATPase_AAA_core"/>
</dbReference>
<reference evidence="5" key="3">
    <citation type="journal article" date="2017" name="J. Biotechnol.">
        <title>Complete genome sequence of Novosphingobium resinovorum SA1, a versatile xenobiotic-degrading bacterium capable of utilizing sulfanilic acid.</title>
        <authorList>
            <person name="Hegedus B."/>
            <person name="Kos P.B."/>
            <person name="Balint B."/>
            <person name="Maroti G."/>
            <person name="Gan H.M."/>
            <person name="Perei K."/>
            <person name="Rakhely G."/>
        </authorList>
    </citation>
    <scope>NUCLEOTIDE SEQUENCE [LARGE SCALE GENOMIC DNA]</scope>
    <source>
        <strain evidence="5">SA1</strain>
    </source>
</reference>
<evidence type="ECO:0000313" key="5">
    <source>
        <dbReference type="Proteomes" id="UP000094626"/>
    </source>
</evidence>
<dbReference type="PANTHER" id="PTHR43581:SF2">
    <property type="entry name" value="EXCINUCLEASE ATPASE SUBUNIT"/>
    <property type="match status" value="1"/>
</dbReference>
<dbReference type="InterPro" id="IPR027417">
    <property type="entry name" value="P-loop_NTPase"/>
</dbReference>
<organism evidence="3 4">
    <name type="scientific">Novosphingobium resinovorum</name>
    <dbReference type="NCBI Taxonomy" id="158500"/>
    <lineage>
        <taxon>Bacteria</taxon>
        <taxon>Pseudomonadati</taxon>
        <taxon>Pseudomonadota</taxon>
        <taxon>Alphaproteobacteria</taxon>
        <taxon>Sphingomonadales</taxon>
        <taxon>Sphingomonadaceae</taxon>
        <taxon>Novosphingobium</taxon>
    </lineage>
</organism>
<evidence type="ECO:0000313" key="4">
    <source>
        <dbReference type="Proteomes" id="UP000024329"/>
    </source>
</evidence>
<dbReference type="PANTHER" id="PTHR43581">
    <property type="entry name" value="ATP/GTP PHOSPHATASE"/>
    <property type="match status" value="1"/>
</dbReference>
<evidence type="ECO:0000313" key="3">
    <source>
        <dbReference type="EMBL" id="EZP81284.1"/>
    </source>
</evidence>
<dbReference type="eggNOG" id="COG4637">
    <property type="taxonomic scope" value="Bacteria"/>
</dbReference>
<dbReference type="Proteomes" id="UP000094626">
    <property type="component" value="Plasmid pSA1"/>
</dbReference>
<dbReference type="InterPro" id="IPR051396">
    <property type="entry name" value="Bact_Antivir_Def_Nuclease"/>
</dbReference>
<gene>
    <name evidence="2" type="ORF">BES08_24195</name>
    <name evidence="3" type="ORF">BV97_02945</name>
</gene>
<name>A0A031JWL7_9SPHN</name>
<accession>A0A031JWL7</accession>
<dbReference type="Pfam" id="PF13304">
    <property type="entry name" value="AAA_21"/>
    <property type="match status" value="1"/>
</dbReference>
<keyword evidence="5" id="KW-1185">Reference proteome</keyword>
<dbReference type="AlphaFoldDB" id="A0A031JWL7"/>
<protein>
    <submittedName>
        <fullName evidence="3">AAA ATPase</fullName>
    </submittedName>
</protein>
<keyword evidence="2" id="KW-0614">Plasmid</keyword>
<dbReference type="EMBL" id="CP017076">
    <property type="protein sequence ID" value="AOR79860.1"/>
    <property type="molecule type" value="Genomic_DNA"/>
</dbReference>
<reference evidence="2" key="2">
    <citation type="submission" date="2016-08" db="EMBL/GenBank/DDBJ databases">
        <authorList>
            <person name="Seilhamer J.J."/>
        </authorList>
    </citation>
    <scope>NUCLEOTIDE SEQUENCE [LARGE SCALE GENOMIC DNA]</scope>
    <source>
        <strain evidence="2">SA1</strain>
        <plasmid evidence="2">pSA1</plasmid>
    </source>
</reference>
<dbReference type="KEGG" id="nre:BES08_24195"/>
<evidence type="ECO:0000259" key="1">
    <source>
        <dbReference type="Pfam" id="PF13304"/>
    </source>
</evidence>
<dbReference type="EMBL" id="JFYZ01000013">
    <property type="protein sequence ID" value="EZP81284.1"/>
    <property type="molecule type" value="Genomic_DNA"/>
</dbReference>
<dbReference type="GO" id="GO:0016887">
    <property type="term" value="F:ATP hydrolysis activity"/>
    <property type="evidence" value="ECO:0007669"/>
    <property type="project" value="InterPro"/>
</dbReference>
<geneLocation type="plasmid" evidence="2 5">
    <name>pSA1</name>
</geneLocation>
<dbReference type="Proteomes" id="UP000024329">
    <property type="component" value="Unassembled WGS sequence"/>
</dbReference>
<sequence length="572" mass="63992">MPEIIPANVPVDIYIAKALGQVADLPTPVIAIVPVHDNWNDYGRNFFARLHIRAEGVEPIEIRMRLMFEGVNRSEFEFTRLLNEHGDVFLIDVVETPFASLLVDVEHYQQVIGALGFEVGVSALRKLHDATVARTEGVDQALLDLIDGEEFHFGALRNGGAYDSLRRGSRFFRPDIPAPVEDAAINFVFSAHVRSADNLYTLPFRFHRDGIFRDRASVLIGRNGVGKTQLLKAIVDGLHSNHAAGFLRPHFLPAFRPSRVIVFSSVPTDPFPRWIGPWHGIDYEYFAVNASGEEGADPLLVALVACKKSEDRKGFGENRDMSRLDVVEAALDAIGLWDRLHLPLRPRRPGDELPHVIEPGNQSYFPIGRRLSEQNTIRLIQQIDWNRPAIVLDEQMEPRRLSSGEYAMLRFAAQSAAAIEQGSLLLLDEPETHLHPNFVSDLMDILDNLLQSTKSIALIATHSAYVVRETPRVRVNILTLEGREIRIDTPRMQTFGATIDSISQFVFGDTSISHRYQKTLSDWADGTGRHLGLDGVIEEYGAELNSESLSFIARRLAQPPTAEPAPEEPQAF</sequence>
<proteinExistence type="predicted"/>
<evidence type="ECO:0000313" key="2">
    <source>
        <dbReference type="EMBL" id="AOR79860.1"/>
    </source>
</evidence>
<reference evidence="3 4" key="1">
    <citation type="submission" date="2014-03" db="EMBL/GenBank/DDBJ databases">
        <title>Whole genome sequence of Novosphingobium resinovorum KF1.</title>
        <authorList>
            <person name="Gan H.M."/>
            <person name="Gan H.Y."/>
            <person name="Chew T.H."/>
            <person name="Savka M.A."/>
        </authorList>
    </citation>
    <scope>NUCLEOTIDE SEQUENCE [LARGE SCALE GENOMIC DNA]</scope>
    <source>
        <strain evidence="3 4">KF1</strain>
    </source>
</reference>
<feature type="domain" description="ATPase AAA-type core" evidence="1">
    <location>
        <begin position="397"/>
        <end position="467"/>
    </location>
</feature>